<protein>
    <recommendedName>
        <fullName evidence="2">Alpha/beta hydrolase fold-3 domain-containing protein</fullName>
    </recommendedName>
</protein>
<keyword evidence="4" id="KW-1185">Reference proteome</keyword>
<dbReference type="Pfam" id="PF07859">
    <property type="entry name" value="Abhydrolase_3"/>
    <property type="match status" value="1"/>
</dbReference>
<dbReference type="OrthoDB" id="1588at2759"/>
<feature type="region of interest" description="Disordered" evidence="1">
    <location>
        <begin position="109"/>
        <end position="161"/>
    </location>
</feature>
<accession>X6N6Z9</accession>
<reference evidence="3 4" key="1">
    <citation type="journal article" date="2013" name="Curr. Biol.">
        <title>The Genome of the Foraminiferan Reticulomyxa filosa.</title>
        <authorList>
            <person name="Glockner G."/>
            <person name="Hulsmann N."/>
            <person name="Schleicher M."/>
            <person name="Noegel A.A."/>
            <person name="Eichinger L."/>
            <person name="Gallinger C."/>
            <person name="Pawlowski J."/>
            <person name="Sierra R."/>
            <person name="Euteneuer U."/>
            <person name="Pillet L."/>
            <person name="Moustafa A."/>
            <person name="Platzer M."/>
            <person name="Groth M."/>
            <person name="Szafranski K."/>
            <person name="Schliwa M."/>
        </authorList>
    </citation>
    <scope>NUCLEOTIDE SEQUENCE [LARGE SCALE GENOMIC DNA]</scope>
</reference>
<dbReference type="PANTHER" id="PTHR23025:SF3">
    <property type="entry name" value="HORMONE-SENSITIVE LIPASE"/>
    <property type="match status" value="1"/>
</dbReference>
<dbReference type="PANTHER" id="PTHR23025">
    <property type="entry name" value="TRIACYLGLYCEROL LIPASE"/>
    <property type="match status" value="1"/>
</dbReference>
<dbReference type="AlphaFoldDB" id="X6N6Z9"/>
<feature type="compositionally biased region" description="Basic and acidic residues" evidence="1">
    <location>
        <begin position="111"/>
        <end position="123"/>
    </location>
</feature>
<evidence type="ECO:0000256" key="1">
    <source>
        <dbReference type="SAM" id="MobiDB-lite"/>
    </source>
</evidence>
<dbReference type="InterPro" id="IPR029058">
    <property type="entry name" value="AB_hydrolase_fold"/>
</dbReference>
<proteinExistence type="predicted"/>
<feature type="compositionally biased region" description="Basic and acidic residues" evidence="1">
    <location>
        <begin position="270"/>
        <end position="289"/>
    </location>
</feature>
<feature type="compositionally biased region" description="Acidic residues" evidence="1">
    <location>
        <begin position="232"/>
        <end position="257"/>
    </location>
</feature>
<evidence type="ECO:0000259" key="2">
    <source>
        <dbReference type="Pfam" id="PF07859"/>
    </source>
</evidence>
<comment type="caution">
    <text evidence="3">The sequence shown here is derived from an EMBL/GenBank/DDBJ whole genome shotgun (WGS) entry which is preliminary data.</text>
</comment>
<feature type="compositionally biased region" description="Acidic residues" evidence="1">
    <location>
        <begin position="125"/>
        <end position="145"/>
    </location>
</feature>
<evidence type="ECO:0000313" key="3">
    <source>
        <dbReference type="EMBL" id="ETO22050.1"/>
    </source>
</evidence>
<name>X6N6Z9_RETFI</name>
<dbReference type="GO" id="GO:0004806">
    <property type="term" value="F:triacylglycerol lipase activity"/>
    <property type="evidence" value="ECO:0007669"/>
    <property type="project" value="TreeGrafter"/>
</dbReference>
<dbReference type="Gene3D" id="3.40.50.1820">
    <property type="entry name" value="alpha/beta hydrolase"/>
    <property type="match status" value="1"/>
</dbReference>
<organism evidence="3 4">
    <name type="scientific">Reticulomyxa filosa</name>
    <dbReference type="NCBI Taxonomy" id="46433"/>
    <lineage>
        <taxon>Eukaryota</taxon>
        <taxon>Sar</taxon>
        <taxon>Rhizaria</taxon>
        <taxon>Retaria</taxon>
        <taxon>Foraminifera</taxon>
        <taxon>Monothalamids</taxon>
        <taxon>Reticulomyxidae</taxon>
        <taxon>Reticulomyxa</taxon>
    </lineage>
</organism>
<dbReference type="GO" id="GO:0019433">
    <property type="term" value="P:triglyceride catabolic process"/>
    <property type="evidence" value="ECO:0007669"/>
    <property type="project" value="TreeGrafter"/>
</dbReference>
<dbReference type="Proteomes" id="UP000023152">
    <property type="component" value="Unassembled WGS sequence"/>
</dbReference>
<sequence>MFGARTGLWIFALPMFTYYTLNYHRAAGRANEFLADPDIRIIRLFYDFLDSQFARWVALRIMPRLGIMPALVTAKYVEWDVRDIQPFEWDDFHVLQSQHGSGYLRKKLREKKGTSSTHDHTQADENQDGDEEESGGAEDDDDADDVLNYNDAKNSAPSTSANQTISKVRVLVFSCRQLNIKEQKDFIADTLHQGILPDETEVEVKTVDDKEEKSKPAKNEEQKRNENKDADKDDDEDEEEEEEEEEDGDFNSQDDEYLLMNSSAEGSDVSEEKGNKQTKDKAKQATIHLVDDVPSRNHSSERGLIFFIHGGGFMANFCSSDLSLTPFRWPCALQECCLAYQAVCEGKLGFNVNRIAVVGDSSGGNLAVAMVLKMIQSGRRVPDALILSSPILNLREEPTPSRLLFMMDPLVPMRLIQRCRKMYLQANNDDEHDFLVSPLSAAPDYLLSSFPPTSIVVGGLDPFLDDAVDFAHRLSNVGRDVRLKRYEFAPHAFLNFNYILPDVNHAIHLIADWIDDAFMK</sequence>
<dbReference type="GO" id="GO:0004771">
    <property type="term" value="F:sterol ester esterase activity"/>
    <property type="evidence" value="ECO:0007669"/>
    <property type="project" value="TreeGrafter"/>
</dbReference>
<feature type="region of interest" description="Disordered" evidence="1">
    <location>
        <begin position="202"/>
        <end position="289"/>
    </location>
</feature>
<feature type="compositionally biased region" description="Polar residues" evidence="1">
    <location>
        <begin position="151"/>
        <end position="161"/>
    </location>
</feature>
<feature type="compositionally biased region" description="Basic and acidic residues" evidence="1">
    <location>
        <begin position="202"/>
        <end position="231"/>
    </location>
</feature>
<evidence type="ECO:0000313" key="4">
    <source>
        <dbReference type="Proteomes" id="UP000023152"/>
    </source>
</evidence>
<dbReference type="GO" id="GO:0005829">
    <property type="term" value="C:cytosol"/>
    <property type="evidence" value="ECO:0007669"/>
    <property type="project" value="TreeGrafter"/>
</dbReference>
<dbReference type="EMBL" id="ASPP01011080">
    <property type="protein sequence ID" value="ETO22050.1"/>
    <property type="molecule type" value="Genomic_DNA"/>
</dbReference>
<dbReference type="InterPro" id="IPR013094">
    <property type="entry name" value="AB_hydrolase_3"/>
</dbReference>
<gene>
    <name evidence="3" type="ORF">RFI_15155</name>
</gene>
<feature type="domain" description="Alpha/beta hydrolase fold-3" evidence="2">
    <location>
        <begin position="328"/>
        <end position="494"/>
    </location>
</feature>
<dbReference type="SUPFAM" id="SSF53474">
    <property type="entry name" value="alpha/beta-Hydrolases"/>
    <property type="match status" value="1"/>
</dbReference>